<feature type="compositionally biased region" description="Basic and acidic residues" evidence="1">
    <location>
        <begin position="109"/>
        <end position="121"/>
    </location>
</feature>
<sequence length="147" mass="16605">MTPKSICANSQYKAASFTKLNQQMNPTPEGLPPKGSRPPITLDQLGHKQKPMNIYEGVSNVATAMLQDDYHPSNSGQFLNSLQYSSSTSESSDASNVHQVEQGKQSISKIDEAEKMEKKEIYSTQKKKKKKDKKKKEKREKKEKRKS</sequence>
<feature type="compositionally biased region" description="Polar residues" evidence="1">
    <location>
        <begin position="96"/>
        <end position="108"/>
    </location>
</feature>
<gene>
    <name evidence="2" type="ORF">EZS28_045318</name>
</gene>
<feature type="region of interest" description="Disordered" evidence="1">
    <location>
        <begin position="19"/>
        <end position="44"/>
    </location>
</feature>
<feature type="compositionally biased region" description="Low complexity" evidence="1">
    <location>
        <begin position="81"/>
        <end position="95"/>
    </location>
</feature>
<dbReference type="AlphaFoldDB" id="A0A5J4TNX6"/>
<evidence type="ECO:0000256" key="1">
    <source>
        <dbReference type="SAM" id="MobiDB-lite"/>
    </source>
</evidence>
<dbReference type="Proteomes" id="UP000324800">
    <property type="component" value="Unassembled WGS sequence"/>
</dbReference>
<accession>A0A5J4TNX6</accession>
<organism evidence="2 3">
    <name type="scientific">Streblomastix strix</name>
    <dbReference type="NCBI Taxonomy" id="222440"/>
    <lineage>
        <taxon>Eukaryota</taxon>
        <taxon>Metamonada</taxon>
        <taxon>Preaxostyla</taxon>
        <taxon>Oxymonadida</taxon>
        <taxon>Streblomastigidae</taxon>
        <taxon>Streblomastix</taxon>
    </lineage>
</organism>
<name>A0A5J4TNX6_9EUKA</name>
<dbReference type="EMBL" id="SNRW01028832">
    <property type="protein sequence ID" value="KAA6359155.1"/>
    <property type="molecule type" value="Genomic_DNA"/>
</dbReference>
<comment type="caution">
    <text evidence="2">The sequence shown here is derived from an EMBL/GenBank/DDBJ whole genome shotgun (WGS) entry which is preliminary data.</text>
</comment>
<evidence type="ECO:0000313" key="3">
    <source>
        <dbReference type="Proteomes" id="UP000324800"/>
    </source>
</evidence>
<feature type="compositionally biased region" description="Basic residues" evidence="1">
    <location>
        <begin position="125"/>
        <end position="147"/>
    </location>
</feature>
<reference evidence="2 3" key="1">
    <citation type="submission" date="2019-03" db="EMBL/GenBank/DDBJ databases">
        <title>Single cell metagenomics reveals metabolic interactions within the superorganism composed of flagellate Streblomastix strix and complex community of Bacteroidetes bacteria on its surface.</title>
        <authorList>
            <person name="Treitli S.C."/>
            <person name="Kolisko M."/>
            <person name="Husnik F."/>
            <person name="Keeling P."/>
            <person name="Hampl V."/>
        </authorList>
    </citation>
    <scope>NUCLEOTIDE SEQUENCE [LARGE SCALE GENOMIC DNA]</scope>
    <source>
        <strain evidence="2">ST1C</strain>
    </source>
</reference>
<proteinExistence type="predicted"/>
<protein>
    <submittedName>
        <fullName evidence="2">Uncharacterized protein</fullName>
    </submittedName>
</protein>
<evidence type="ECO:0000313" key="2">
    <source>
        <dbReference type="EMBL" id="KAA6359155.1"/>
    </source>
</evidence>
<feature type="region of interest" description="Disordered" evidence="1">
    <location>
        <begin position="68"/>
        <end position="147"/>
    </location>
</feature>